<gene>
    <name evidence="1" type="ORF">BDV34DRAFT_202899</name>
</gene>
<evidence type="ECO:0000313" key="2">
    <source>
        <dbReference type="Proteomes" id="UP000326532"/>
    </source>
</evidence>
<organism evidence="1 2">
    <name type="scientific">Aspergillus parasiticus</name>
    <dbReference type="NCBI Taxonomy" id="5067"/>
    <lineage>
        <taxon>Eukaryota</taxon>
        <taxon>Fungi</taxon>
        <taxon>Dikarya</taxon>
        <taxon>Ascomycota</taxon>
        <taxon>Pezizomycotina</taxon>
        <taxon>Eurotiomycetes</taxon>
        <taxon>Eurotiomycetidae</taxon>
        <taxon>Eurotiales</taxon>
        <taxon>Aspergillaceae</taxon>
        <taxon>Aspergillus</taxon>
        <taxon>Aspergillus subgen. Circumdati</taxon>
    </lineage>
</organism>
<sequence length="150" mass="16904">MQPRINNYVIAVCNLINQSRCQLCVSSCVIAIITPYYIRYRKHLNARIAGIKDTSRTRESAASRQEEQDSHVAHFEVIQQWQPRGTSISRLRLSSDSGARSSSWRAAVGQECISALRPIGRSTPGEIQNWCPCKIAINTKLLLHRENIGI</sequence>
<dbReference type="AlphaFoldDB" id="A0A5N6D8P6"/>
<proteinExistence type="predicted"/>
<dbReference type="Proteomes" id="UP000326532">
    <property type="component" value="Unassembled WGS sequence"/>
</dbReference>
<evidence type="ECO:0000313" key="1">
    <source>
        <dbReference type="EMBL" id="KAB8201408.1"/>
    </source>
</evidence>
<keyword evidence="2" id="KW-1185">Reference proteome</keyword>
<dbReference type="VEuPathDB" id="FungiDB:BDV34DRAFT_202899"/>
<dbReference type="EMBL" id="ML735021">
    <property type="protein sequence ID" value="KAB8201408.1"/>
    <property type="molecule type" value="Genomic_DNA"/>
</dbReference>
<name>A0A5N6D8P6_ASPPA</name>
<protein>
    <submittedName>
        <fullName evidence="1">Uncharacterized protein</fullName>
    </submittedName>
</protein>
<accession>A0A5N6D8P6</accession>
<reference evidence="1 2" key="1">
    <citation type="submission" date="2019-04" db="EMBL/GenBank/DDBJ databases">
        <title>Fungal friends and foes A comparative genomics study of 23 Aspergillus species from section Flavi.</title>
        <authorList>
            <consortium name="DOE Joint Genome Institute"/>
            <person name="Kjaerbolling I."/>
            <person name="Vesth T.C."/>
            <person name="Frisvad J.C."/>
            <person name="Nybo J.L."/>
            <person name="Theobald S."/>
            <person name="Kildgaard S."/>
            <person name="Petersen T.I."/>
            <person name="Kuo A."/>
            <person name="Sato A."/>
            <person name="Lyhne E.K."/>
            <person name="Kogle M.E."/>
            <person name="Wiebenga A."/>
            <person name="Kun R.S."/>
            <person name="Lubbers R.J."/>
            <person name="Makela M.R."/>
            <person name="Barry K."/>
            <person name="Chovatia M."/>
            <person name="Clum A."/>
            <person name="Daum C."/>
            <person name="Haridas S."/>
            <person name="He G."/>
            <person name="LaButti K."/>
            <person name="Lipzen A."/>
            <person name="Mondo S."/>
            <person name="Pangilinan J."/>
            <person name="Riley R."/>
            <person name="Salamov A."/>
            <person name="Simmons B.A."/>
            <person name="Magnuson J.K."/>
            <person name="Henrissat B."/>
            <person name="Mortensen U.H."/>
            <person name="Larsen T.O."/>
            <person name="De vries R.P."/>
            <person name="Grigoriev I.V."/>
            <person name="Machida M."/>
            <person name="Baker S.E."/>
            <person name="Andersen M.R."/>
        </authorList>
    </citation>
    <scope>NUCLEOTIDE SEQUENCE [LARGE SCALE GENOMIC DNA]</scope>
    <source>
        <strain evidence="1 2">CBS 117618</strain>
    </source>
</reference>